<gene>
    <name evidence="3" type="ORF">HETIRDRAFT_457857</name>
</gene>
<protein>
    <submittedName>
        <fullName evidence="3">Uncharacterized protein</fullName>
    </submittedName>
</protein>
<dbReference type="RefSeq" id="XP_009543516.1">
    <property type="nucleotide sequence ID" value="XM_009545221.1"/>
</dbReference>
<dbReference type="AlphaFoldDB" id="W4KD97"/>
<feature type="compositionally biased region" description="Pro residues" evidence="2">
    <location>
        <begin position="251"/>
        <end position="260"/>
    </location>
</feature>
<feature type="non-terminal residue" evidence="3">
    <location>
        <position position="450"/>
    </location>
</feature>
<evidence type="ECO:0000256" key="1">
    <source>
        <dbReference type="SAM" id="Coils"/>
    </source>
</evidence>
<feature type="region of interest" description="Disordered" evidence="2">
    <location>
        <begin position="247"/>
        <end position="304"/>
    </location>
</feature>
<accession>W4KD97</accession>
<dbReference type="KEGG" id="hir:HETIRDRAFT_457857"/>
<sequence length="450" mass="50188">MTSSESPPPSPILSHATRREAIHKQGRIERSSSTSNHRLSKDHGVSSNRDLARMLLHEEREAKDLRRMLLTITEQLRQESHRADENERRAKEAIFRFKAVEEARATAQAEAAKANEELRMYKLQLENAQREINKAQEILNSVEDQRYEAEASAARARTTARKLKEQRLIDLAREEGRRIGIQEGISRGRRVGFENGRVAGFEQGRSTNGGRAMFLSDEPDDTALYEPDADLEDPPLTPIDLIEEPMLNFPTPRPTAPPDPVPERISPPRSHTSSRAPSVMTQEPPSAAVLSPSSGIHPTVTHNMASPVRHPHNFIPPEGYIPRADPDSMIRLPPPHEMQRAPPTPESVLRRIPEEDFPLMIPNPSSRPYPSEASSVRRDFPHRRPISPESQGSTTISQFELVSEPSMTRPSRNRPLSTGLSVIQEVSSGYPSPANNAKSLAGDTPSRPTS</sequence>
<feature type="compositionally biased region" description="Basic and acidic residues" evidence="2">
    <location>
        <begin position="17"/>
        <end position="30"/>
    </location>
</feature>
<feature type="compositionally biased region" description="Polar residues" evidence="2">
    <location>
        <begin position="291"/>
        <end position="304"/>
    </location>
</feature>
<feature type="compositionally biased region" description="Polar residues" evidence="2">
    <location>
        <begin position="363"/>
        <end position="374"/>
    </location>
</feature>
<organism evidence="3 4">
    <name type="scientific">Heterobasidion irregulare (strain TC 32-1)</name>
    <dbReference type="NCBI Taxonomy" id="747525"/>
    <lineage>
        <taxon>Eukaryota</taxon>
        <taxon>Fungi</taxon>
        <taxon>Dikarya</taxon>
        <taxon>Basidiomycota</taxon>
        <taxon>Agaricomycotina</taxon>
        <taxon>Agaricomycetes</taxon>
        <taxon>Russulales</taxon>
        <taxon>Bondarzewiaceae</taxon>
        <taxon>Heterobasidion</taxon>
        <taxon>Heterobasidion annosum species complex</taxon>
    </lineage>
</organism>
<dbReference type="eggNOG" id="ENOG502SQ6Z">
    <property type="taxonomic scope" value="Eukaryota"/>
</dbReference>
<evidence type="ECO:0000256" key="2">
    <source>
        <dbReference type="SAM" id="MobiDB-lite"/>
    </source>
</evidence>
<dbReference type="OrthoDB" id="3268221at2759"/>
<dbReference type="Proteomes" id="UP000030671">
    <property type="component" value="Unassembled WGS sequence"/>
</dbReference>
<evidence type="ECO:0000313" key="3">
    <source>
        <dbReference type="EMBL" id="ETW83768.1"/>
    </source>
</evidence>
<feature type="coiled-coil region" evidence="1">
    <location>
        <begin position="97"/>
        <end position="152"/>
    </location>
</feature>
<keyword evidence="1" id="KW-0175">Coiled coil</keyword>
<feature type="compositionally biased region" description="Polar residues" evidence="2">
    <location>
        <begin position="269"/>
        <end position="284"/>
    </location>
</feature>
<keyword evidence="4" id="KW-1185">Reference proteome</keyword>
<feature type="compositionally biased region" description="Polar residues" evidence="2">
    <location>
        <begin position="388"/>
        <end position="438"/>
    </location>
</feature>
<feature type="compositionally biased region" description="Pro residues" evidence="2">
    <location>
        <begin position="1"/>
        <end position="11"/>
    </location>
</feature>
<dbReference type="EMBL" id="KI925456">
    <property type="protein sequence ID" value="ETW83768.1"/>
    <property type="molecule type" value="Genomic_DNA"/>
</dbReference>
<reference evidence="3 4" key="1">
    <citation type="journal article" date="2012" name="New Phytol.">
        <title>Insight into trade-off between wood decay and parasitism from the genome of a fungal forest pathogen.</title>
        <authorList>
            <person name="Olson A."/>
            <person name="Aerts A."/>
            <person name="Asiegbu F."/>
            <person name="Belbahri L."/>
            <person name="Bouzid O."/>
            <person name="Broberg A."/>
            <person name="Canback B."/>
            <person name="Coutinho P.M."/>
            <person name="Cullen D."/>
            <person name="Dalman K."/>
            <person name="Deflorio G."/>
            <person name="van Diepen L.T."/>
            <person name="Dunand C."/>
            <person name="Duplessis S."/>
            <person name="Durling M."/>
            <person name="Gonthier P."/>
            <person name="Grimwood J."/>
            <person name="Fossdal C.G."/>
            <person name="Hansson D."/>
            <person name="Henrissat B."/>
            <person name="Hietala A."/>
            <person name="Himmelstrand K."/>
            <person name="Hoffmeister D."/>
            <person name="Hogberg N."/>
            <person name="James T.Y."/>
            <person name="Karlsson M."/>
            <person name="Kohler A."/>
            <person name="Kues U."/>
            <person name="Lee Y.H."/>
            <person name="Lin Y.C."/>
            <person name="Lind M."/>
            <person name="Lindquist E."/>
            <person name="Lombard V."/>
            <person name="Lucas S."/>
            <person name="Lunden K."/>
            <person name="Morin E."/>
            <person name="Murat C."/>
            <person name="Park J."/>
            <person name="Raffaello T."/>
            <person name="Rouze P."/>
            <person name="Salamov A."/>
            <person name="Schmutz J."/>
            <person name="Solheim H."/>
            <person name="Stahlberg J."/>
            <person name="Velez H."/>
            <person name="de Vries R.P."/>
            <person name="Wiebenga A."/>
            <person name="Woodward S."/>
            <person name="Yakovlev I."/>
            <person name="Garbelotto M."/>
            <person name="Martin F."/>
            <person name="Grigoriev I.V."/>
            <person name="Stenlid J."/>
        </authorList>
    </citation>
    <scope>NUCLEOTIDE SEQUENCE [LARGE SCALE GENOMIC DNA]</scope>
    <source>
        <strain evidence="3 4">TC 32-1</strain>
    </source>
</reference>
<dbReference type="GeneID" id="20676871"/>
<dbReference type="InParanoid" id="W4KD97"/>
<evidence type="ECO:0000313" key="4">
    <source>
        <dbReference type="Proteomes" id="UP000030671"/>
    </source>
</evidence>
<proteinExistence type="predicted"/>
<feature type="region of interest" description="Disordered" evidence="2">
    <location>
        <begin position="329"/>
        <end position="450"/>
    </location>
</feature>
<feature type="region of interest" description="Disordered" evidence="2">
    <location>
        <begin position="1"/>
        <end position="47"/>
    </location>
</feature>
<dbReference type="HOGENOM" id="CLU_027813_0_0_1"/>
<name>W4KD97_HETIT</name>